<protein>
    <submittedName>
        <fullName evidence="14">Insulin receptor</fullName>
    </submittedName>
</protein>
<evidence type="ECO:0000256" key="3">
    <source>
        <dbReference type="ARBA" id="ARBA00022692"/>
    </source>
</evidence>
<dbReference type="InterPro" id="IPR008266">
    <property type="entry name" value="Tyr_kinase_AS"/>
</dbReference>
<dbReference type="InterPro" id="IPR011009">
    <property type="entry name" value="Kinase-like_dom_sf"/>
</dbReference>
<dbReference type="GO" id="GO:0043410">
    <property type="term" value="P:positive regulation of MAPK cascade"/>
    <property type="evidence" value="ECO:0007669"/>
    <property type="project" value="TreeGrafter"/>
</dbReference>
<dbReference type="SMART" id="SM00219">
    <property type="entry name" value="TyrKc"/>
    <property type="match status" value="1"/>
</dbReference>
<keyword evidence="2" id="KW-0808">Transferase</keyword>
<dbReference type="GO" id="GO:0043560">
    <property type="term" value="F:insulin receptor substrate binding"/>
    <property type="evidence" value="ECO:0007669"/>
    <property type="project" value="TreeGrafter"/>
</dbReference>
<feature type="compositionally biased region" description="Acidic residues" evidence="12">
    <location>
        <begin position="238"/>
        <end position="250"/>
    </location>
</feature>
<dbReference type="Proteomes" id="UP000828236">
    <property type="component" value="Unassembled WGS sequence"/>
</dbReference>
<feature type="compositionally biased region" description="Low complexity" evidence="12">
    <location>
        <begin position="349"/>
        <end position="359"/>
    </location>
</feature>
<evidence type="ECO:0000256" key="4">
    <source>
        <dbReference type="ARBA" id="ARBA00022729"/>
    </source>
</evidence>
<feature type="region of interest" description="Disordered" evidence="12">
    <location>
        <begin position="178"/>
        <end position="250"/>
    </location>
</feature>
<dbReference type="Gene3D" id="1.10.510.10">
    <property type="entry name" value="Transferase(Phosphotransferase) domain 1"/>
    <property type="match status" value="1"/>
</dbReference>
<evidence type="ECO:0000256" key="11">
    <source>
        <dbReference type="ARBA" id="ARBA00023137"/>
    </source>
</evidence>
<evidence type="ECO:0000313" key="14">
    <source>
        <dbReference type="EMBL" id="KAH7643045.1"/>
    </source>
</evidence>
<evidence type="ECO:0000256" key="2">
    <source>
        <dbReference type="ARBA" id="ARBA00022679"/>
    </source>
</evidence>
<keyword evidence="8" id="KW-0067">ATP-binding</keyword>
<gene>
    <name evidence="14" type="ORF">HUG17_9736</name>
</gene>
<keyword evidence="9" id="KW-1133">Transmembrane helix</keyword>
<dbReference type="PROSITE" id="PS50011">
    <property type="entry name" value="PROTEIN_KINASE_DOM"/>
    <property type="match status" value="1"/>
</dbReference>
<evidence type="ECO:0000256" key="9">
    <source>
        <dbReference type="ARBA" id="ARBA00022989"/>
    </source>
</evidence>
<evidence type="ECO:0000256" key="8">
    <source>
        <dbReference type="ARBA" id="ARBA00022840"/>
    </source>
</evidence>
<dbReference type="GO" id="GO:0005899">
    <property type="term" value="C:insulin receptor complex"/>
    <property type="evidence" value="ECO:0007669"/>
    <property type="project" value="TreeGrafter"/>
</dbReference>
<evidence type="ECO:0000259" key="13">
    <source>
        <dbReference type="PROSITE" id="PS50011"/>
    </source>
</evidence>
<keyword evidence="4" id="KW-0732">Signal</keyword>
<dbReference type="FunFam" id="1.10.510.10:FF:000554">
    <property type="entry name" value="Predicted protein"/>
    <property type="match status" value="1"/>
</dbReference>
<feature type="compositionally biased region" description="Low complexity" evidence="12">
    <location>
        <begin position="188"/>
        <end position="205"/>
    </location>
</feature>
<evidence type="ECO:0000256" key="1">
    <source>
        <dbReference type="ARBA" id="ARBA00004479"/>
    </source>
</evidence>
<dbReference type="InterPro" id="IPR020635">
    <property type="entry name" value="Tyr_kinase_cat_dom"/>
</dbReference>
<feature type="compositionally biased region" description="Low complexity" evidence="12">
    <location>
        <begin position="217"/>
        <end position="237"/>
    </location>
</feature>
<dbReference type="InterPro" id="IPR000719">
    <property type="entry name" value="Prot_kinase_dom"/>
</dbReference>
<sequence length="429" mass="48963">MSIEIADGMAYLASKKFVHRDLAARNCMLSEDLTVKIGDFGMTRDICESDYYRKGDKGFLPVRWMSPESLKDGIFTTYSDVWAYGVVLWEIVTLGSQPYHGMSNEEVLKYIMDGNHMIEPENCPKVMWQLMLLCWNKKPKSRPTFLRLIQIMLNHIAEKETFLNVSFYNIDRLKAEEKNNNDNDHHNNQQQKNVGKETNNNNNNNQKDETLVPLNGSHTSSSICSSSSSSLSSTPSSSDDEDDDDKQLNDDDIDVQFFPLSGKEIFDADHPTIQQTRRLSIPNDTATTNTTLNIWNDNDSGVKLNNDNSNQLNQQPVSKPETVVGTAHHNSYPMEIFTQQKSNKLTINQQTEQQHQQQHNGDYHDSPQSSSEILNTTSNELNPVTKMKMNYHDHDHHIHKRHINVPTTNNKTTTNCNIINGHFIDTSMV</sequence>
<dbReference type="PANTHER" id="PTHR24416">
    <property type="entry name" value="TYROSINE-PROTEIN KINASE RECEPTOR"/>
    <property type="match status" value="1"/>
</dbReference>
<keyword evidence="5" id="KW-0677">Repeat</keyword>
<keyword evidence="11" id="KW-0829">Tyrosine-protein kinase</keyword>
<feature type="domain" description="Protein kinase" evidence="13">
    <location>
        <begin position="1"/>
        <end position="163"/>
    </location>
</feature>
<feature type="region of interest" description="Disordered" evidence="12">
    <location>
        <begin position="349"/>
        <end position="374"/>
    </location>
</feature>
<reference evidence="14" key="2">
    <citation type="journal article" date="2021" name="World Allergy Organ. J.">
        <title>Chromosome-level assembly of Dermatophagoides farinae genome and transcriptome reveals two novel allergens Der f 37 and Der f 39.</title>
        <authorList>
            <person name="Chen J."/>
            <person name="Cai Z."/>
            <person name="Fan D."/>
            <person name="Hu J."/>
            <person name="Hou Y."/>
            <person name="He Y."/>
            <person name="Zhang Z."/>
            <person name="Zhao Z."/>
            <person name="Gao P."/>
            <person name="Hu W."/>
            <person name="Sun J."/>
            <person name="Li J."/>
            <person name="Ji K."/>
        </authorList>
    </citation>
    <scope>NUCLEOTIDE SEQUENCE</scope>
    <source>
        <strain evidence="14">JKM2019</strain>
    </source>
</reference>
<dbReference type="EMBL" id="SDOV01000003">
    <property type="protein sequence ID" value="KAH7643045.1"/>
    <property type="molecule type" value="Genomic_DNA"/>
</dbReference>
<evidence type="ECO:0000256" key="12">
    <source>
        <dbReference type="SAM" id="MobiDB-lite"/>
    </source>
</evidence>
<dbReference type="GO" id="GO:0030424">
    <property type="term" value="C:axon"/>
    <property type="evidence" value="ECO:0007669"/>
    <property type="project" value="TreeGrafter"/>
</dbReference>
<keyword evidence="10" id="KW-0472">Membrane</keyword>
<dbReference type="PRINTS" id="PR00109">
    <property type="entry name" value="TYRKINASE"/>
</dbReference>
<comment type="caution">
    <text evidence="14">The sequence shown here is derived from an EMBL/GenBank/DDBJ whole genome shotgun (WGS) entry which is preliminary data.</text>
</comment>
<evidence type="ECO:0000256" key="6">
    <source>
        <dbReference type="ARBA" id="ARBA00022741"/>
    </source>
</evidence>
<comment type="subcellular location">
    <subcellularLocation>
        <location evidence="1">Membrane</location>
        <topology evidence="1">Single-pass type I membrane protein</topology>
    </subcellularLocation>
</comment>
<dbReference type="GO" id="GO:0005524">
    <property type="term" value="F:ATP binding"/>
    <property type="evidence" value="ECO:0007669"/>
    <property type="project" value="UniProtKB-KW"/>
</dbReference>
<accession>A0A9D4SJ38</accession>
<dbReference type="GO" id="GO:0005009">
    <property type="term" value="F:insulin receptor activity"/>
    <property type="evidence" value="ECO:0007669"/>
    <property type="project" value="TreeGrafter"/>
</dbReference>
<reference evidence="14" key="1">
    <citation type="submission" date="2020-06" db="EMBL/GenBank/DDBJ databases">
        <authorList>
            <person name="Ji K."/>
            <person name="Li J."/>
        </authorList>
    </citation>
    <scope>NUCLEOTIDE SEQUENCE</scope>
    <source>
        <strain evidence="14">JKM2019</strain>
        <tissue evidence="14">Whole body</tissue>
    </source>
</reference>
<dbReference type="GO" id="GO:0051897">
    <property type="term" value="P:positive regulation of phosphatidylinositol 3-kinase/protein kinase B signal transduction"/>
    <property type="evidence" value="ECO:0007669"/>
    <property type="project" value="TreeGrafter"/>
</dbReference>
<keyword evidence="14" id="KW-0675">Receptor</keyword>
<evidence type="ECO:0000256" key="5">
    <source>
        <dbReference type="ARBA" id="ARBA00022737"/>
    </source>
</evidence>
<dbReference type="SUPFAM" id="SSF56112">
    <property type="entry name" value="Protein kinase-like (PK-like)"/>
    <property type="match status" value="1"/>
</dbReference>
<dbReference type="PANTHER" id="PTHR24416:SF525">
    <property type="entry name" value="INSULIN-LIKE RECEPTOR"/>
    <property type="match status" value="1"/>
</dbReference>
<dbReference type="InterPro" id="IPR050122">
    <property type="entry name" value="RTK"/>
</dbReference>
<dbReference type="GO" id="GO:0042593">
    <property type="term" value="P:glucose homeostasis"/>
    <property type="evidence" value="ECO:0007669"/>
    <property type="project" value="TreeGrafter"/>
</dbReference>
<evidence type="ECO:0000256" key="10">
    <source>
        <dbReference type="ARBA" id="ARBA00023136"/>
    </source>
</evidence>
<feature type="compositionally biased region" description="Basic and acidic residues" evidence="12">
    <location>
        <begin position="178"/>
        <end position="187"/>
    </location>
</feature>
<dbReference type="Pfam" id="PF07714">
    <property type="entry name" value="PK_Tyr_Ser-Thr"/>
    <property type="match status" value="1"/>
</dbReference>
<proteinExistence type="predicted"/>
<name>A0A9D4SJ38_DERFA</name>
<keyword evidence="7" id="KW-0418">Kinase</keyword>
<evidence type="ECO:0000256" key="7">
    <source>
        <dbReference type="ARBA" id="ARBA00022777"/>
    </source>
</evidence>
<dbReference type="InterPro" id="IPR001245">
    <property type="entry name" value="Ser-Thr/Tyr_kinase_cat_dom"/>
</dbReference>
<dbReference type="AlphaFoldDB" id="A0A9D4SJ38"/>
<keyword evidence="6" id="KW-0547">Nucleotide-binding</keyword>
<keyword evidence="3" id="KW-0812">Transmembrane</keyword>
<dbReference type="PROSITE" id="PS00109">
    <property type="entry name" value="PROTEIN_KINASE_TYR"/>
    <property type="match status" value="1"/>
</dbReference>
<organism evidence="14">
    <name type="scientific">Dermatophagoides farinae</name>
    <name type="common">American house dust mite</name>
    <dbReference type="NCBI Taxonomy" id="6954"/>
    <lineage>
        <taxon>Eukaryota</taxon>
        <taxon>Metazoa</taxon>
        <taxon>Ecdysozoa</taxon>
        <taxon>Arthropoda</taxon>
        <taxon>Chelicerata</taxon>
        <taxon>Arachnida</taxon>
        <taxon>Acari</taxon>
        <taxon>Acariformes</taxon>
        <taxon>Sarcoptiformes</taxon>
        <taxon>Astigmata</taxon>
        <taxon>Psoroptidia</taxon>
        <taxon>Analgoidea</taxon>
        <taxon>Pyroglyphidae</taxon>
        <taxon>Dermatophagoidinae</taxon>
        <taxon>Dermatophagoides</taxon>
    </lineage>
</organism>